<protein>
    <recommendedName>
        <fullName evidence="4">V-type proton ATPase subunit E</fullName>
    </recommendedName>
</protein>
<dbReference type="RefSeq" id="WP_086284823.1">
    <property type="nucleotide sequence ID" value="NZ_NGMO01000003.1"/>
</dbReference>
<evidence type="ECO:0000313" key="2">
    <source>
        <dbReference type="EMBL" id="OTP10037.1"/>
    </source>
</evidence>
<name>A0A242JXI8_9ENTE</name>
<evidence type="ECO:0000313" key="3">
    <source>
        <dbReference type="Proteomes" id="UP000194933"/>
    </source>
</evidence>
<evidence type="ECO:0008006" key="4">
    <source>
        <dbReference type="Google" id="ProtNLM"/>
    </source>
</evidence>
<dbReference type="AlphaFoldDB" id="A0A242JXI8"/>
<dbReference type="STRING" id="1987383.A5844_001734"/>
<dbReference type="EMBL" id="NGMO01000003">
    <property type="protein sequence ID" value="OTP10037.1"/>
    <property type="molecule type" value="Genomic_DNA"/>
</dbReference>
<gene>
    <name evidence="2" type="ORF">A5844_001734</name>
</gene>
<feature type="coiled-coil region" evidence="1">
    <location>
        <begin position="8"/>
        <end position="100"/>
    </location>
</feature>
<dbReference type="Proteomes" id="UP000194933">
    <property type="component" value="Unassembled WGS sequence"/>
</dbReference>
<comment type="caution">
    <text evidence="2">The sequence shown here is derived from an EMBL/GenBank/DDBJ whole genome shotgun (WGS) entry which is preliminary data.</text>
</comment>
<accession>A0A242JXI8</accession>
<sequence>MNAIDTIIKQMNETAQAERAAFEEAERAKIDQQINAERMRIEAEYEKQKAKELETIEKTYRQLRNRQQVEVRQSALNEKQEFLRRLFEEAQQELETWEASKQLDFMEACLHSLSLSGEVILIPGEKSVSLLTKDVVEQWNQALPFTLCLSEQVVPKQSGFLIDDQGVQYNFVYSNLIQEVQEKMRFEIAKQLFE</sequence>
<evidence type="ECO:0000256" key="1">
    <source>
        <dbReference type="SAM" id="Coils"/>
    </source>
</evidence>
<reference evidence="2 3" key="1">
    <citation type="submission" date="2017-05" db="EMBL/GenBank/DDBJ databases">
        <title>The Genome Sequence of Enterococcus sp. 10A9_DIV0425.</title>
        <authorList>
            <consortium name="The Broad Institute Genomics Platform"/>
            <consortium name="The Broad Institute Genomic Center for Infectious Diseases"/>
            <person name="Earl A."/>
            <person name="Manson A."/>
            <person name="Schwartman J."/>
            <person name="Gilmore M."/>
            <person name="Abouelleil A."/>
            <person name="Cao P."/>
            <person name="Chapman S."/>
            <person name="Cusick C."/>
            <person name="Shea T."/>
            <person name="Young S."/>
            <person name="Neafsey D."/>
            <person name="Nusbaum C."/>
            <person name="Birren B."/>
        </authorList>
    </citation>
    <scope>NUCLEOTIDE SEQUENCE [LARGE SCALE GENOMIC DNA]</scope>
    <source>
        <strain evidence="2 3">10A9_DIV0425</strain>
    </source>
</reference>
<keyword evidence="3" id="KW-1185">Reference proteome</keyword>
<dbReference type="SUPFAM" id="SSF160527">
    <property type="entry name" value="V-type ATPase subunit E-like"/>
    <property type="match status" value="1"/>
</dbReference>
<keyword evidence="1" id="KW-0175">Coiled coil</keyword>
<proteinExistence type="predicted"/>
<organism evidence="2 3">
    <name type="scientific">Candidatus Enterococcus wittei</name>
    <dbReference type="NCBI Taxonomy" id="1987383"/>
    <lineage>
        <taxon>Bacteria</taxon>
        <taxon>Bacillati</taxon>
        <taxon>Bacillota</taxon>
        <taxon>Bacilli</taxon>
        <taxon>Lactobacillales</taxon>
        <taxon>Enterococcaceae</taxon>
        <taxon>Enterococcus</taxon>
    </lineage>
</organism>